<gene>
    <name evidence="2" type="ORF">D1614_17480</name>
</gene>
<sequence length="242" mass="27400">MVMMKTKVKSIFFLRLLRTILMFTGIFFLLCVLTALTSAPFWAYHWLGTSKSELEQKPQYIVLLGGGGMPSQSNLMRSWYTAHAAKSFPDAKIIIAMPGELDDSLSTPQKMKAELEVRNIPAEQILFEAEGTNTRSQALNCAGLIAYKTSVLLVTSPEHMRRAVLCFQKVGFEKVNALPAFENAAEADFSFKDDELGGNKVLLPDVGQNINMRYQLWNHLKYEILVAREMFALTYYKLRGWI</sequence>
<proteinExistence type="predicted"/>
<dbReference type="GO" id="GO:0005886">
    <property type="term" value="C:plasma membrane"/>
    <property type="evidence" value="ECO:0007669"/>
    <property type="project" value="TreeGrafter"/>
</dbReference>
<dbReference type="Proteomes" id="UP000265926">
    <property type="component" value="Unassembled WGS sequence"/>
</dbReference>
<evidence type="ECO:0000259" key="1">
    <source>
        <dbReference type="Pfam" id="PF02698"/>
    </source>
</evidence>
<dbReference type="OrthoDB" id="9782395at2"/>
<dbReference type="EMBL" id="QWGR01000012">
    <property type="protein sequence ID" value="RIJ46721.1"/>
    <property type="molecule type" value="Genomic_DNA"/>
</dbReference>
<keyword evidence="3" id="KW-1185">Reference proteome</keyword>
<evidence type="ECO:0000313" key="2">
    <source>
        <dbReference type="EMBL" id="RIJ46721.1"/>
    </source>
</evidence>
<comment type="caution">
    <text evidence="2">The sequence shown here is derived from an EMBL/GenBank/DDBJ whole genome shotgun (WGS) entry which is preliminary data.</text>
</comment>
<accession>A0A399SX37</accession>
<dbReference type="GO" id="GO:0000270">
    <property type="term" value="P:peptidoglycan metabolic process"/>
    <property type="evidence" value="ECO:0007669"/>
    <property type="project" value="TreeGrafter"/>
</dbReference>
<name>A0A399SX37_9BACT</name>
<dbReference type="Pfam" id="PF02698">
    <property type="entry name" value="DUF218"/>
    <property type="match status" value="1"/>
</dbReference>
<dbReference type="GO" id="GO:0043164">
    <property type="term" value="P:Gram-negative-bacterium-type cell wall biogenesis"/>
    <property type="evidence" value="ECO:0007669"/>
    <property type="project" value="TreeGrafter"/>
</dbReference>
<reference evidence="2 3" key="1">
    <citation type="submission" date="2018-08" db="EMBL/GenBank/DDBJ databases">
        <title>Pallidiluteibacterium maritimus gen. nov., sp. nov., isolated from coastal sediment.</title>
        <authorList>
            <person name="Zhou L.Y."/>
        </authorList>
    </citation>
    <scope>NUCLEOTIDE SEQUENCE [LARGE SCALE GENOMIC DNA]</scope>
    <source>
        <strain evidence="2 3">XSD2</strain>
    </source>
</reference>
<dbReference type="PANTHER" id="PTHR30336">
    <property type="entry name" value="INNER MEMBRANE PROTEIN, PROBABLE PERMEASE"/>
    <property type="match status" value="1"/>
</dbReference>
<dbReference type="InterPro" id="IPR014729">
    <property type="entry name" value="Rossmann-like_a/b/a_fold"/>
</dbReference>
<dbReference type="InterPro" id="IPR003848">
    <property type="entry name" value="DUF218"/>
</dbReference>
<dbReference type="AlphaFoldDB" id="A0A399SX37"/>
<evidence type="ECO:0000313" key="3">
    <source>
        <dbReference type="Proteomes" id="UP000265926"/>
    </source>
</evidence>
<protein>
    <submittedName>
        <fullName evidence="2">YdcF family protein</fullName>
    </submittedName>
</protein>
<dbReference type="CDD" id="cd06259">
    <property type="entry name" value="YdcF-like"/>
    <property type="match status" value="1"/>
</dbReference>
<organism evidence="2 3">
    <name type="scientific">Maribellus luteus</name>
    <dbReference type="NCBI Taxonomy" id="2305463"/>
    <lineage>
        <taxon>Bacteria</taxon>
        <taxon>Pseudomonadati</taxon>
        <taxon>Bacteroidota</taxon>
        <taxon>Bacteroidia</taxon>
        <taxon>Marinilabiliales</taxon>
        <taxon>Prolixibacteraceae</taxon>
        <taxon>Maribellus</taxon>
    </lineage>
</organism>
<dbReference type="Gene3D" id="3.40.50.620">
    <property type="entry name" value="HUPs"/>
    <property type="match status" value="1"/>
</dbReference>
<feature type="domain" description="DUF218" evidence="1">
    <location>
        <begin position="59"/>
        <end position="188"/>
    </location>
</feature>
<dbReference type="InterPro" id="IPR051599">
    <property type="entry name" value="Cell_Envelope_Assoc"/>
</dbReference>
<dbReference type="PANTHER" id="PTHR30336:SF4">
    <property type="entry name" value="ENVELOPE BIOGENESIS FACTOR ELYC"/>
    <property type="match status" value="1"/>
</dbReference>